<sequence>MNISLFGLSISDLFGILTLEWFNLCTNPLFLNTGVPIHPMGFQYATGGWPHVTFTRITCIISVFMAIERCLCITAPLKVKSILTPRRALLVVIGIYVVGCDRILVFIKLIHNRVISGFQAHRQVKAPVAEFELAKEESRQILRRSYRALMPIKIILSVIWESLTNLTFSLLGDLKLLAGLCPRQKILAVGKQLRHPVSNW</sequence>
<feature type="signal peptide" evidence="2">
    <location>
        <begin position="1"/>
        <end position="18"/>
    </location>
</feature>
<evidence type="ECO:0000313" key="4">
    <source>
        <dbReference type="Proteomes" id="UP000735302"/>
    </source>
</evidence>
<keyword evidence="3" id="KW-0675">Receptor</keyword>
<keyword evidence="1" id="KW-0472">Membrane</keyword>
<evidence type="ECO:0000256" key="2">
    <source>
        <dbReference type="SAM" id="SignalP"/>
    </source>
</evidence>
<protein>
    <submittedName>
        <fullName evidence="3">Chemosensory receptor b</fullName>
    </submittedName>
</protein>
<dbReference type="SUPFAM" id="SSF81321">
    <property type="entry name" value="Family A G protein-coupled receptor-like"/>
    <property type="match status" value="1"/>
</dbReference>
<dbReference type="Proteomes" id="UP000735302">
    <property type="component" value="Unassembled WGS sequence"/>
</dbReference>
<evidence type="ECO:0000256" key="1">
    <source>
        <dbReference type="SAM" id="Phobius"/>
    </source>
</evidence>
<dbReference type="AlphaFoldDB" id="A0AAV3YIB4"/>
<comment type="caution">
    <text evidence="3">The sequence shown here is derived from an EMBL/GenBank/DDBJ whole genome shotgun (WGS) entry which is preliminary data.</text>
</comment>
<feature type="transmembrane region" description="Helical" evidence="1">
    <location>
        <begin position="88"/>
        <end position="110"/>
    </location>
</feature>
<keyword evidence="4" id="KW-1185">Reference proteome</keyword>
<feature type="chain" id="PRO_5043337975" evidence="2">
    <location>
        <begin position="19"/>
        <end position="200"/>
    </location>
</feature>
<feature type="transmembrane region" description="Helical" evidence="1">
    <location>
        <begin position="48"/>
        <end position="67"/>
    </location>
</feature>
<gene>
    <name evidence="3" type="ORF">PoB_000861200</name>
</gene>
<name>A0AAV3YIB4_9GAST</name>
<keyword evidence="1" id="KW-0812">Transmembrane</keyword>
<dbReference type="EMBL" id="BLXT01000976">
    <property type="protein sequence ID" value="GFN82106.1"/>
    <property type="molecule type" value="Genomic_DNA"/>
</dbReference>
<keyword evidence="2" id="KW-0732">Signal</keyword>
<accession>A0AAV3YIB4</accession>
<evidence type="ECO:0000313" key="3">
    <source>
        <dbReference type="EMBL" id="GFN82106.1"/>
    </source>
</evidence>
<organism evidence="3 4">
    <name type="scientific">Plakobranchus ocellatus</name>
    <dbReference type="NCBI Taxonomy" id="259542"/>
    <lineage>
        <taxon>Eukaryota</taxon>
        <taxon>Metazoa</taxon>
        <taxon>Spiralia</taxon>
        <taxon>Lophotrochozoa</taxon>
        <taxon>Mollusca</taxon>
        <taxon>Gastropoda</taxon>
        <taxon>Heterobranchia</taxon>
        <taxon>Euthyneura</taxon>
        <taxon>Panpulmonata</taxon>
        <taxon>Sacoglossa</taxon>
        <taxon>Placobranchoidea</taxon>
        <taxon>Plakobranchidae</taxon>
        <taxon>Plakobranchus</taxon>
    </lineage>
</organism>
<keyword evidence="1" id="KW-1133">Transmembrane helix</keyword>
<proteinExistence type="predicted"/>
<dbReference type="Gene3D" id="1.20.1070.10">
    <property type="entry name" value="Rhodopsin 7-helix transmembrane proteins"/>
    <property type="match status" value="1"/>
</dbReference>
<reference evidence="3 4" key="1">
    <citation type="journal article" date="2021" name="Elife">
        <title>Chloroplast acquisition without the gene transfer in kleptoplastic sea slugs, Plakobranchus ocellatus.</title>
        <authorList>
            <person name="Maeda T."/>
            <person name="Takahashi S."/>
            <person name="Yoshida T."/>
            <person name="Shimamura S."/>
            <person name="Takaki Y."/>
            <person name="Nagai Y."/>
            <person name="Toyoda A."/>
            <person name="Suzuki Y."/>
            <person name="Arimoto A."/>
            <person name="Ishii H."/>
            <person name="Satoh N."/>
            <person name="Nishiyama T."/>
            <person name="Hasebe M."/>
            <person name="Maruyama T."/>
            <person name="Minagawa J."/>
            <person name="Obokata J."/>
            <person name="Shigenobu S."/>
        </authorList>
    </citation>
    <scope>NUCLEOTIDE SEQUENCE [LARGE SCALE GENOMIC DNA]</scope>
</reference>